<dbReference type="EMBL" id="VSSQ01000099">
    <property type="protein sequence ID" value="MPL76623.1"/>
    <property type="molecule type" value="Genomic_DNA"/>
</dbReference>
<gene>
    <name evidence="2" type="ORF">SDC9_22468</name>
</gene>
<evidence type="ECO:0000256" key="1">
    <source>
        <dbReference type="SAM" id="Phobius"/>
    </source>
</evidence>
<protein>
    <submittedName>
        <fullName evidence="2">Uncharacterized protein</fullName>
    </submittedName>
</protein>
<dbReference type="AlphaFoldDB" id="A0A644UCA5"/>
<keyword evidence="1" id="KW-0812">Transmembrane</keyword>
<comment type="caution">
    <text evidence="2">The sequence shown here is derived from an EMBL/GenBank/DDBJ whole genome shotgun (WGS) entry which is preliminary data.</text>
</comment>
<keyword evidence="1" id="KW-0472">Membrane</keyword>
<evidence type="ECO:0000313" key="2">
    <source>
        <dbReference type="EMBL" id="MPL76623.1"/>
    </source>
</evidence>
<keyword evidence="1" id="KW-1133">Transmembrane helix</keyword>
<proteinExistence type="predicted"/>
<sequence length="65" mass="7338">MIQDKNKNKISTGRKLKILGAYMGFLCIFGAFAIHRLFMSLMAMAGVGIMIMFIGMSMETEKDER</sequence>
<accession>A0A644UCA5</accession>
<reference evidence="2" key="1">
    <citation type="submission" date="2019-08" db="EMBL/GenBank/DDBJ databases">
        <authorList>
            <person name="Kucharzyk K."/>
            <person name="Murdoch R.W."/>
            <person name="Higgins S."/>
            <person name="Loffler F."/>
        </authorList>
    </citation>
    <scope>NUCLEOTIDE SEQUENCE</scope>
</reference>
<organism evidence="2">
    <name type="scientific">bioreactor metagenome</name>
    <dbReference type="NCBI Taxonomy" id="1076179"/>
    <lineage>
        <taxon>unclassified sequences</taxon>
        <taxon>metagenomes</taxon>
        <taxon>ecological metagenomes</taxon>
    </lineage>
</organism>
<feature type="transmembrane region" description="Helical" evidence="1">
    <location>
        <begin position="16"/>
        <end position="34"/>
    </location>
</feature>
<name>A0A644UCA5_9ZZZZ</name>
<feature type="transmembrane region" description="Helical" evidence="1">
    <location>
        <begin position="40"/>
        <end position="58"/>
    </location>
</feature>